<name>A0A1R4GA06_9MICC</name>
<reference evidence="1 2" key="1">
    <citation type="submission" date="2017-02" db="EMBL/GenBank/DDBJ databases">
        <authorList>
            <person name="Peterson S.W."/>
        </authorList>
    </citation>
    <scope>NUCLEOTIDE SEQUENCE [LARGE SCALE GENOMIC DNA]</scope>
    <source>
        <strain evidence="1 2">B Ar 00.02</strain>
    </source>
</reference>
<evidence type="ECO:0000313" key="1">
    <source>
        <dbReference type="EMBL" id="SJM64897.1"/>
    </source>
</evidence>
<keyword evidence="2" id="KW-1185">Reference proteome</keyword>
<proteinExistence type="predicted"/>
<evidence type="ECO:0000313" key="2">
    <source>
        <dbReference type="Proteomes" id="UP000195913"/>
    </source>
</evidence>
<accession>A0A1R4GA06</accession>
<dbReference type="EMBL" id="FUHW01000032">
    <property type="protein sequence ID" value="SJM64897.1"/>
    <property type="molecule type" value="Genomic_DNA"/>
</dbReference>
<protein>
    <recommendedName>
        <fullName evidence="3">Mobile element protein</fullName>
    </recommendedName>
</protein>
<gene>
    <name evidence="1" type="ORF">FM101_08880</name>
</gene>
<sequence>MSMPGFTREAILGLLVELESRLEKRGVARTFRSLAVPR</sequence>
<dbReference type="AlphaFoldDB" id="A0A1R4GA06"/>
<evidence type="ECO:0008006" key="3">
    <source>
        <dbReference type="Google" id="ProtNLM"/>
    </source>
</evidence>
<dbReference type="Proteomes" id="UP000195913">
    <property type="component" value="Unassembled WGS sequence"/>
</dbReference>
<organism evidence="1 2">
    <name type="scientific">Arthrobacter rhombi</name>
    <dbReference type="NCBI Taxonomy" id="71253"/>
    <lineage>
        <taxon>Bacteria</taxon>
        <taxon>Bacillati</taxon>
        <taxon>Actinomycetota</taxon>
        <taxon>Actinomycetes</taxon>
        <taxon>Micrococcales</taxon>
        <taxon>Micrococcaceae</taxon>
        <taxon>Arthrobacter</taxon>
    </lineage>
</organism>